<dbReference type="InterPro" id="IPR028082">
    <property type="entry name" value="Peripla_BP_I"/>
</dbReference>
<dbReference type="SUPFAM" id="SSF53822">
    <property type="entry name" value="Periplasmic binding protein-like I"/>
    <property type="match status" value="1"/>
</dbReference>
<evidence type="ECO:0000256" key="2">
    <source>
        <dbReference type="ARBA" id="ARBA00007639"/>
    </source>
</evidence>
<proteinExistence type="inferred from homology"/>
<keyword evidence="3 5" id="KW-0732">Signal</keyword>
<dbReference type="PANTHER" id="PTHR46847:SF1">
    <property type="entry name" value="D-ALLOSE-BINDING PERIPLASMIC PROTEIN-RELATED"/>
    <property type="match status" value="1"/>
</dbReference>
<comment type="subcellular location">
    <subcellularLocation>
        <location evidence="1">Cell envelope</location>
    </subcellularLocation>
</comment>
<evidence type="ECO:0000259" key="6">
    <source>
        <dbReference type="Pfam" id="PF13407"/>
    </source>
</evidence>
<evidence type="ECO:0000313" key="7">
    <source>
        <dbReference type="EMBL" id="UYM05914.1"/>
    </source>
</evidence>
<sequence>MSHLLPRSRGLAALATIGATAALALTACGTESDAPSGDEPASQAECQGPDGDYLIGMSQANNAEPYRVQMNDDIEAAAKEVDQFDVKIADAAQDSATQVSQVQNFITQKVDLLIISPNEAAPLTSVVADAYNQGIPVIVLDRKVEGDAYTQWIGADNEEIGKRAGEFVAKELLPDGGNVVEIRGLSGSTPAKEREDGFAKGIAGNPDIKIIDKGDGDWLLEDGQAEAQAMFKAHDDIDVVYSHNDPMGQGAAAAAEDAGVKDQIDILGIDGLPIPAGGLKSVETGELTATFVYPTGGKEAVDTAKQILIDCEDVPKTVTLETEQVTKENAAQIYEQNSTE</sequence>
<dbReference type="Proteomes" id="UP001164390">
    <property type="component" value="Chromosome"/>
</dbReference>
<accession>A0AA46TJC3</accession>
<evidence type="ECO:0000313" key="8">
    <source>
        <dbReference type="Proteomes" id="UP001164390"/>
    </source>
</evidence>
<dbReference type="AlphaFoldDB" id="A0AA46TJC3"/>
<feature type="chain" id="PRO_5041254774" evidence="5">
    <location>
        <begin position="25"/>
        <end position="340"/>
    </location>
</feature>
<dbReference type="Pfam" id="PF13407">
    <property type="entry name" value="Peripla_BP_4"/>
    <property type="match status" value="1"/>
</dbReference>
<dbReference type="KEGG" id="sgrg:L0C25_02245"/>
<dbReference type="GO" id="GO:0030246">
    <property type="term" value="F:carbohydrate binding"/>
    <property type="evidence" value="ECO:0007669"/>
    <property type="project" value="UniProtKB-ARBA"/>
</dbReference>
<feature type="domain" description="Periplasmic binding protein" evidence="6">
    <location>
        <begin position="55"/>
        <end position="308"/>
    </location>
</feature>
<organism evidence="7 8">
    <name type="scientific">Solicola gregarius</name>
    <dbReference type="NCBI Taxonomy" id="2908642"/>
    <lineage>
        <taxon>Bacteria</taxon>
        <taxon>Bacillati</taxon>
        <taxon>Actinomycetota</taxon>
        <taxon>Actinomycetes</taxon>
        <taxon>Propionibacteriales</taxon>
        <taxon>Nocardioidaceae</taxon>
        <taxon>Solicola</taxon>
    </lineage>
</organism>
<dbReference type="EMBL" id="CP094970">
    <property type="protein sequence ID" value="UYM05914.1"/>
    <property type="molecule type" value="Genomic_DNA"/>
</dbReference>
<evidence type="ECO:0000256" key="5">
    <source>
        <dbReference type="SAM" id="SignalP"/>
    </source>
</evidence>
<keyword evidence="8" id="KW-1185">Reference proteome</keyword>
<evidence type="ECO:0000256" key="3">
    <source>
        <dbReference type="ARBA" id="ARBA00022729"/>
    </source>
</evidence>
<protein>
    <submittedName>
        <fullName evidence="7">Substrate-binding domain-containing protein</fullName>
    </submittedName>
</protein>
<evidence type="ECO:0000256" key="4">
    <source>
        <dbReference type="SAM" id="MobiDB-lite"/>
    </source>
</evidence>
<dbReference type="PROSITE" id="PS51257">
    <property type="entry name" value="PROKAR_LIPOPROTEIN"/>
    <property type="match status" value="1"/>
</dbReference>
<gene>
    <name evidence="7" type="ORF">L0C25_02245</name>
</gene>
<evidence type="ECO:0000256" key="1">
    <source>
        <dbReference type="ARBA" id="ARBA00004196"/>
    </source>
</evidence>
<dbReference type="InterPro" id="IPR025997">
    <property type="entry name" value="SBP_2_dom"/>
</dbReference>
<feature type="signal peptide" evidence="5">
    <location>
        <begin position="1"/>
        <end position="24"/>
    </location>
</feature>
<feature type="region of interest" description="Disordered" evidence="4">
    <location>
        <begin position="30"/>
        <end position="55"/>
    </location>
</feature>
<dbReference type="CDD" id="cd06308">
    <property type="entry name" value="PBP1_sensor_kinase-like"/>
    <property type="match status" value="1"/>
</dbReference>
<dbReference type="GO" id="GO:0030313">
    <property type="term" value="C:cell envelope"/>
    <property type="evidence" value="ECO:0007669"/>
    <property type="project" value="UniProtKB-SubCell"/>
</dbReference>
<comment type="similarity">
    <text evidence="2">Belongs to the bacterial solute-binding protein 2 family.</text>
</comment>
<dbReference type="Gene3D" id="3.40.50.2300">
    <property type="match status" value="2"/>
</dbReference>
<name>A0AA46TJC3_9ACTN</name>
<dbReference type="RefSeq" id="WP_271634756.1">
    <property type="nucleotide sequence ID" value="NZ_CP094970.1"/>
</dbReference>
<dbReference type="PANTHER" id="PTHR46847">
    <property type="entry name" value="D-ALLOSE-BINDING PERIPLASMIC PROTEIN-RELATED"/>
    <property type="match status" value="1"/>
</dbReference>
<reference evidence="7" key="1">
    <citation type="submission" date="2022-01" db="EMBL/GenBank/DDBJ databases">
        <title>Nocardioidaceae gen. sp. A5X3R13.</title>
        <authorList>
            <person name="Lopez Marin M.A."/>
            <person name="Uhlik O."/>
        </authorList>
    </citation>
    <scope>NUCLEOTIDE SEQUENCE</scope>
    <source>
        <strain evidence="7">A5X3R13</strain>
    </source>
</reference>